<gene>
    <name evidence="2" type="ORF">FGL98_11535</name>
</gene>
<sequence length="268" mass="29653">MSTIEYSRKGSGPSVVLVHGIGHQRSAWGEVFDQLAQDFDVIAVDLPGFGRSPAPTAPHTWTMDSYVEQLEELFADLGLDRPHVVGNSLGGYFCLQMAARGSARSVTALSPAGFWSRFDLALIATNLIPMKLATYAPMPVLELFARKESLRKITMRALYVHPERVTEQAALSDSLNLRRSPGFWPCVWHGLPLRYIGRPVVPTTIAWGDTDRILSPRHADRARRGLPMVRHASLRACGHVPMLDDPDEVSRQVRQTIAEVDAPHILAS</sequence>
<feature type="domain" description="AB hydrolase-1" evidence="1">
    <location>
        <begin position="13"/>
        <end position="246"/>
    </location>
</feature>
<reference evidence="2 3" key="1">
    <citation type="submission" date="2019-05" db="EMBL/GenBank/DDBJ databases">
        <authorList>
            <person name="Lee S.D."/>
        </authorList>
    </citation>
    <scope>NUCLEOTIDE SEQUENCE [LARGE SCALE GENOMIC DNA]</scope>
    <source>
        <strain evidence="2 3">C5-26</strain>
    </source>
</reference>
<dbReference type="Proteomes" id="UP000320244">
    <property type="component" value="Unassembled WGS sequence"/>
</dbReference>
<dbReference type="PRINTS" id="PR00412">
    <property type="entry name" value="EPOXHYDRLASE"/>
</dbReference>
<accession>A0A563E108</accession>
<dbReference type="InterPro" id="IPR000073">
    <property type="entry name" value="AB_hydrolase_1"/>
</dbReference>
<keyword evidence="3" id="KW-1185">Reference proteome</keyword>
<dbReference type="OrthoDB" id="27092at2"/>
<dbReference type="Gene3D" id="3.40.50.1820">
    <property type="entry name" value="alpha/beta hydrolase"/>
    <property type="match status" value="1"/>
</dbReference>
<dbReference type="RefSeq" id="WP_146316917.1">
    <property type="nucleotide sequence ID" value="NZ_VCQV01000014.1"/>
</dbReference>
<dbReference type="AlphaFoldDB" id="A0A563E108"/>
<dbReference type="PANTHER" id="PTHR46438">
    <property type="entry name" value="ALPHA/BETA-HYDROLASES SUPERFAMILY PROTEIN"/>
    <property type="match status" value="1"/>
</dbReference>
<organism evidence="2 3">
    <name type="scientific">Leekyejoonella antrihumi</name>
    <dbReference type="NCBI Taxonomy" id="1660198"/>
    <lineage>
        <taxon>Bacteria</taxon>
        <taxon>Bacillati</taxon>
        <taxon>Actinomycetota</taxon>
        <taxon>Actinomycetes</taxon>
        <taxon>Micrococcales</taxon>
        <taxon>Dermacoccaceae</taxon>
        <taxon>Leekyejoonella</taxon>
    </lineage>
</organism>
<dbReference type="Pfam" id="PF00561">
    <property type="entry name" value="Abhydrolase_1"/>
    <property type="match status" value="1"/>
</dbReference>
<proteinExistence type="predicted"/>
<comment type="caution">
    <text evidence="2">The sequence shown here is derived from an EMBL/GenBank/DDBJ whole genome shotgun (WGS) entry which is preliminary data.</text>
</comment>
<dbReference type="EMBL" id="VCQV01000014">
    <property type="protein sequence ID" value="TWP36075.1"/>
    <property type="molecule type" value="Genomic_DNA"/>
</dbReference>
<evidence type="ECO:0000259" key="1">
    <source>
        <dbReference type="Pfam" id="PF00561"/>
    </source>
</evidence>
<protein>
    <submittedName>
        <fullName evidence="2">Alpha/beta hydrolase</fullName>
    </submittedName>
</protein>
<evidence type="ECO:0000313" key="3">
    <source>
        <dbReference type="Proteomes" id="UP000320244"/>
    </source>
</evidence>
<dbReference type="GO" id="GO:0016787">
    <property type="term" value="F:hydrolase activity"/>
    <property type="evidence" value="ECO:0007669"/>
    <property type="project" value="UniProtKB-KW"/>
</dbReference>
<dbReference type="PANTHER" id="PTHR46438:SF11">
    <property type="entry name" value="LIPASE-RELATED"/>
    <property type="match status" value="1"/>
</dbReference>
<evidence type="ECO:0000313" key="2">
    <source>
        <dbReference type="EMBL" id="TWP36075.1"/>
    </source>
</evidence>
<dbReference type="SUPFAM" id="SSF53474">
    <property type="entry name" value="alpha/beta-Hydrolases"/>
    <property type="match status" value="1"/>
</dbReference>
<dbReference type="PRINTS" id="PR00111">
    <property type="entry name" value="ABHYDROLASE"/>
</dbReference>
<dbReference type="InterPro" id="IPR029058">
    <property type="entry name" value="AB_hydrolase_fold"/>
</dbReference>
<reference evidence="2 3" key="2">
    <citation type="submission" date="2019-08" db="EMBL/GenBank/DDBJ databases">
        <title>Jejuicoccus antrihumi gen. nov., sp. nov., a new member of the family Dermacoccaceae isolated from a cave.</title>
        <authorList>
            <person name="Schumann P."/>
            <person name="Kim I.S."/>
        </authorList>
    </citation>
    <scope>NUCLEOTIDE SEQUENCE [LARGE SCALE GENOMIC DNA]</scope>
    <source>
        <strain evidence="2 3">C5-26</strain>
    </source>
</reference>
<keyword evidence="2" id="KW-0378">Hydrolase</keyword>
<name>A0A563E108_9MICO</name>
<dbReference type="InterPro" id="IPR000639">
    <property type="entry name" value="Epox_hydrolase-like"/>
</dbReference>